<reference evidence="4 5" key="1">
    <citation type="submission" date="2021-11" db="EMBL/GenBank/DDBJ databases">
        <title>Draft genome sequence of Actinomycetospora sp. SF1 isolated from the rhizosphere soil.</title>
        <authorList>
            <person name="Duangmal K."/>
            <person name="Chantavorakit T."/>
        </authorList>
    </citation>
    <scope>NUCLEOTIDE SEQUENCE [LARGE SCALE GENOMIC DNA]</scope>
    <source>
        <strain evidence="4 5">TBRC 5722</strain>
    </source>
</reference>
<dbReference type="PANTHER" id="PTHR10655">
    <property type="entry name" value="LYSOPHOSPHOLIPASE-RELATED"/>
    <property type="match status" value="1"/>
</dbReference>
<evidence type="ECO:0000259" key="3">
    <source>
        <dbReference type="Pfam" id="PF02230"/>
    </source>
</evidence>
<evidence type="ECO:0000313" key="5">
    <source>
        <dbReference type="Proteomes" id="UP001199469"/>
    </source>
</evidence>
<dbReference type="Gene3D" id="3.40.50.1820">
    <property type="entry name" value="alpha/beta hydrolase"/>
    <property type="match status" value="1"/>
</dbReference>
<keyword evidence="5" id="KW-1185">Reference proteome</keyword>
<dbReference type="RefSeq" id="WP_230729460.1">
    <property type="nucleotide sequence ID" value="NZ_JAJNDB010000001.1"/>
</dbReference>
<gene>
    <name evidence="4" type="ORF">LQ327_00280</name>
</gene>
<accession>A0ABS8P0P8</accession>
<feature type="domain" description="Phospholipase/carboxylesterase/thioesterase" evidence="3">
    <location>
        <begin position="103"/>
        <end position="216"/>
    </location>
</feature>
<name>A0ABS8P0P8_9PSEU</name>
<dbReference type="EMBL" id="JAJNDB010000001">
    <property type="protein sequence ID" value="MCD2191828.1"/>
    <property type="molecule type" value="Genomic_DNA"/>
</dbReference>
<keyword evidence="2" id="KW-0378">Hydrolase</keyword>
<evidence type="ECO:0000256" key="2">
    <source>
        <dbReference type="ARBA" id="ARBA00022801"/>
    </source>
</evidence>
<dbReference type="SUPFAM" id="SSF53474">
    <property type="entry name" value="alpha/beta-Hydrolases"/>
    <property type="match status" value="1"/>
</dbReference>
<evidence type="ECO:0000256" key="1">
    <source>
        <dbReference type="ARBA" id="ARBA00006499"/>
    </source>
</evidence>
<protein>
    <recommendedName>
        <fullName evidence="3">Phospholipase/carboxylesterase/thioesterase domain-containing protein</fullName>
    </recommendedName>
</protein>
<dbReference type="InterPro" id="IPR050565">
    <property type="entry name" value="LYPA1-2/EST-like"/>
</dbReference>
<dbReference type="InterPro" id="IPR003140">
    <property type="entry name" value="PLipase/COase/thioEstase"/>
</dbReference>
<comment type="similarity">
    <text evidence="1">Belongs to the AB hydrolase superfamily. AB hydrolase 2 family.</text>
</comment>
<dbReference type="PANTHER" id="PTHR10655:SF17">
    <property type="entry name" value="LYSOPHOSPHOLIPASE-LIKE PROTEIN 1"/>
    <property type="match status" value="1"/>
</dbReference>
<sequence>MTTALHAAGVVVEVRGEPVGSGVLTVVLLHGRDQDPTWMYDHVLDRLTHHLSGVRITWAAPAAPGRSWYSGRVHDPLDHTAAERERADEIIDRLTEVLAPGRGTPVVLAGFSQGACLVADQLLRGRRHWAGALIWTGAAFGPAGTPWPAPPGPAPLAGLPVLVTNAEADVWVPLSATQALADVLRSHGAEAELRVQPGRGHEVADDEIAAAARLLRRVAGR</sequence>
<organism evidence="4 5">
    <name type="scientific">Actinomycetospora endophytica</name>
    <dbReference type="NCBI Taxonomy" id="2291215"/>
    <lineage>
        <taxon>Bacteria</taxon>
        <taxon>Bacillati</taxon>
        <taxon>Actinomycetota</taxon>
        <taxon>Actinomycetes</taxon>
        <taxon>Pseudonocardiales</taxon>
        <taxon>Pseudonocardiaceae</taxon>
        <taxon>Actinomycetospora</taxon>
    </lineage>
</organism>
<proteinExistence type="inferred from homology"/>
<evidence type="ECO:0000313" key="4">
    <source>
        <dbReference type="EMBL" id="MCD2191828.1"/>
    </source>
</evidence>
<dbReference type="Proteomes" id="UP001199469">
    <property type="component" value="Unassembled WGS sequence"/>
</dbReference>
<dbReference type="Pfam" id="PF02230">
    <property type="entry name" value="Abhydrolase_2"/>
    <property type="match status" value="1"/>
</dbReference>
<comment type="caution">
    <text evidence="4">The sequence shown here is derived from an EMBL/GenBank/DDBJ whole genome shotgun (WGS) entry which is preliminary data.</text>
</comment>
<dbReference type="InterPro" id="IPR029058">
    <property type="entry name" value="AB_hydrolase_fold"/>
</dbReference>